<dbReference type="KEGG" id="vg:30305914"/>
<dbReference type="RefSeq" id="YP_009320644.1">
    <property type="nucleotide sequence ID" value="NC_031900.1"/>
</dbReference>
<gene>
    <name evidence="1" type="ORF">S330809_211</name>
</gene>
<sequence length="64" mass="7690">MSQLKKVMIDTQMFHIYDKETSKPVKVCMTVEELEQMIAKREVDWKHWEVETCYTDLSSEDPSY</sequence>
<name>A0A1D8KLY4_9CAUD</name>
<protein>
    <submittedName>
        <fullName evidence="1">Uncharacterized protein</fullName>
    </submittedName>
</protein>
<dbReference type="EMBL" id="KU686201">
    <property type="protein sequence ID" value="AOV59672.1"/>
    <property type="molecule type" value="Genomic_DNA"/>
</dbReference>
<evidence type="ECO:0000313" key="1">
    <source>
        <dbReference type="EMBL" id="AOV59672.1"/>
    </source>
</evidence>
<dbReference type="GeneID" id="30305914"/>
<evidence type="ECO:0000313" key="2">
    <source>
        <dbReference type="Proteomes" id="UP000217816"/>
    </source>
</evidence>
<dbReference type="Proteomes" id="UP000217816">
    <property type="component" value="Segment"/>
</dbReference>
<organism evidence="1 2">
    <name type="scientific">Synechococcus phage S-CAM4</name>
    <dbReference type="NCBI Taxonomy" id="1883367"/>
    <lineage>
        <taxon>Viruses</taxon>
        <taxon>Duplodnaviria</taxon>
        <taxon>Heunggongvirae</taxon>
        <taxon>Uroviricota</taxon>
        <taxon>Caudoviricetes</taxon>
        <taxon>Pantevenvirales</taxon>
        <taxon>Kyanoviridae</taxon>
        <taxon>Potamoivirus</taxon>
        <taxon>Potamoivirus cam4</taxon>
    </lineage>
</organism>
<proteinExistence type="predicted"/>
<reference evidence="1 2" key="1">
    <citation type="journal article" date="2016" name="Virology">
        <title>The genomic content and context of auxiliary metabolic genes in marine cyanomyoviruses.</title>
        <authorList>
            <person name="Crummett L.T."/>
            <person name="Puxty R.J."/>
            <person name="Weihe C."/>
            <person name="Marston M.F."/>
            <person name="Martiny J.B."/>
        </authorList>
    </citation>
    <scope>NUCLEOTIDE SEQUENCE [LARGE SCALE GENOMIC DNA]</scope>
    <source>
        <strain evidence="1">0809SB33</strain>
    </source>
</reference>
<accession>A0A1D8KLY4</accession>
<keyword evidence="2" id="KW-1185">Reference proteome</keyword>